<dbReference type="RefSeq" id="WP_153584408.1">
    <property type="nucleotide sequence ID" value="NZ_WJBU01000006.1"/>
</dbReference>
<evidence type="ECO:0000313" key="2">
    <source>
        <dbReference type="Proteomes" id="UP000487350"/>
    </source>
</evidence>
<accession>A0A844B6D5</accession>
<keyword evidence="2" id="KW-1185">Reference proteome</keyword>
<gene>
    <name evidence="1" type="ORF">GHT07_07240</name>
</gene>
<evidence type="ECO:0000313" key="1">
    <source>
        <dbReference type="EMBL" id="MRD47067.1"/>
    </source>
</evidence>
<reference evidence="1 2" key="1">
    <citation type="submission" date="2019-11" db="EMBL/GenBank/DDBJ databases">
        <title>Caenimonas koreensis gen. nov., sp. nov., isolated from activated sludge.</title>
        <authorList>
            <person name="Seung H.R."/>
        </authorList>
    </citation>
    <scope>NUCLEOTIDE SEQUENCE [LARGE SCALE GENOMIC DNA]</scope>
    <source>
        <strain evidence="1 2">EMB320</strain>
    </source>
</reference>
<comment type="caution">
    <text evidence="1">The sequence shown here is derived from an EMBL/GenBank/DDBJ whole genome shotgun (WGS) entry which is preliminary data.</text>
</comment>
<protein>
    <recommendedName>
        <fullName evidence="3">Tir chaperone protein (CesT) family protein</fullName>
    </recommendedName>
</protein>
<sequence length="143" mass="15883">MERLEFERLCCDASAELGVADTGALGQGFGSTFRDVRFETSFDEAGDSFLLLAELGEIEESQRAAVYENMLIAQHMTWNRPSLRFGFDPERRKVMLCVEAHFGQQTGGAWLAKLMRAVAAQALEWRQTLLAGKVREGGLGHQA</sequence>
<proteinExistence type="predicted"/>
<dbReference type="Proteomes" id="UP000487350">
    <property type="component" value="Unassembled WGS sequence"/>
</dbReference>
<dbReference type="Gene3D" id="3.30.1460.10">
    <property type="match status" value="1"/>
</dbReference>
<evidence type="ECO:0008006" key="3">
    <source>
        <dbReference type="Google" id="ProtNLM"/>
    </source>
</evidence>
<dbReference type="EMBL" id="WJBU01000006">
    <property type="protein sequence ID" value="MRD47067.1"/>
    <property type="molecule type" value="Genomic_DNA"/>
</dbReference>
<dbReference type="OrthoDB" id="8908107at2"/>
<name>A0A844B6D5_9BURK</name>
<dbReference type="CDD" id="cd17020">
    <property type="entry name" value="T3SC_IA_ShcM-like"/>
    <property type="match status" value="1"/>
</dbReference>
<organism evidence="1 2">
    <name type="scientific">Caenimonas koreensis DSM 17982</name>
    <dbReference type="NCBI Taxonomy" id="1121255"/>
    <lineage>
        <taxon>Bacteria</taxon>
        <taxon>Pseudomonadati</taxon>
        <taxon>Pseudomonadota</taxon>
        <taxon>Betaproteobacteria</taxon>
        <taxon>Burkholderiales</taxon>
        <taxon>Comamonadaceae</taxon>
        <taxon>Caenimonas</taxon>
    </lineage>
</organism>
<dbReference type="AlphaFoldDB" id="A0A844B6D5"/>
<dbReference type="SUPFAM" id="SSF69635">
    <property type="entry name" value="Type III secretory system chaperone-like"/>
    <property type="match status" value="1"/>
</dbReference>